<reference evidence="2 3" key="1">
    <citation type="submission" date="2022-07" db="EMBL/GenBank/DDBJ databases">
        <title>Genome sequence of Terrisporobacter mayombei DSM6539.</title>
        <authorList>
            <person name="Boeer T."/>
            <person name="Bengelsdorf F.R."/>
            <person name="Daniel R."/>
            <person name="Poehlein A."/>
        </authorList>
    </citation>
    <scope>NUCLEOTIDE SEQUENCE [LARGE SCALE GENOMIC DNA]</scope>
    <source>
        <strain evidence="2 3">DSM 6539</strain>
    </source>
</reference>
<evidence type="ECO:0000313" key="2">
    <source>
        <dbReference type="EMBL" id="WMT82003.1"/>
    </source>
</evidence>
<dbReference type="InterPro" id="IPR010295">
    <property type="entry name" value="DUF898"/>
</dbReference>
<organism evidence="2 3">
    <name type="scientific">Terrisporobacter mayombei</name>
    <dbReference type="NCBI Taxonomy" id="1541"/>
    <lineage>
        <taxon>Bacteria</taxon>
        <taxon>Bacillati</taxon>
        <taxon>Bacillota</taxon>
        <taxon>Clostridia</taxon>
        <taxon>Peptostreptococcales</taxon>
        <taxon>Peptostreptococcaceae</taxon>
        <taxon>Terrisporobacter</taxon>
    </lineage>
</organism>
<evidence type="ECO:0008006" key="4">
    <source>
        <dbReference type="Google" id="ProtNLM"/>
    </source>
</evidence>
<protein>
    <recommendedName>
        <fullName evidence="4">DUF898 domain-containing protein</fullName>
    </recommendedName>
</protein>
<keyword evidence="1" id="KW-0812">Transmembrane</keyword>
<keyword evidence="1" id="KW-0472">Membrane</keyword>
<dbReference type="Pfam" id="PF05987">
    <property type="entry name" value="DUF898"/>
    <property type="match status" value="1"/>
</dbReference>
<evidence type="ECO:0000256" key="1">
    <source>
        <dbReference type="SAM" id="Phobius"/>
    </source>
</evidence>
<feature type="transmembrane region" description="Helical" evidence="1">
    <location>
        <begin position="69"/>
        <end position="89"/>
    </location>
</feature>
<sequence>MRSRFEGGLLGLIGLIGVNILAWAITILTLGIATPWAMCIKYRWEAKHTVIEGRRLKFIGSGGSLFLHYIKWLILTIITLGIYGFWLYIKMLQWKVENTVFAD</sequence>
<keyword evidence="1" id="KW-1133">Transmembrane helix</keyword>
<accession>A0ABY9Q3E0</accession>
<feature type="transmembrane region" description="Helical" evidence="1">
    <location>
        <begin position="12"/>
        <end position="38"/>
    </location>
</feature>
<evidence type="ECO:0000313" key="3">
    <source>
        <dbReference type="Proteomes" id="UP001235030"/>
    </source>
</evidence>
<dbReference type="RefSeq" id="WP_228104106.1">
    <property type="nucleotide sequence ID" value="NZ_CP101637.1"/>
</dbReference>
<name>A0ABY9Q3E0_9FIRM</name>
<dbReference type="Proteomes" id="UP001235030">
    <property type="component" value="Chromosome"/>
</dbReference>
<gene>
    <name evidence="2" type="ORF">TEMA_23530</name>
</gene>
<proteinExistence type="predicted"/>
<dbReference type="EMBL" id="CP101637">
    <property type="protein sequence ID" value="WMT82003.1"/>
    <property type="molecule type" value="Genomic_DNA"/>
</dbReference>
<keyword evidence="3" id="KW-1185">Reference proteome</keyword>